<dbReference type="Gene3D" id="3.30.1490.20">
    <property type="entry name" value="ATP-grasp fold, A domain"/>
    <property type="match status" value="1"/>
</dbReference>
<gene>
    <name evidence="2" type="ORF">HNQ80_001451</name>
</gene>
<feature type="domain" description="PylC N-terminal" evidence="1">
    <location>
        <begin position="21"/>
        <end position="108"/>
    </location>
</feature>
<protein>
    <submittedName>
        <fullName evidence="2">Carbamoylphosphate synthase large subunit</fullName>
    </submittedName>
</protein>
<dbReference type="Pfam" id="PF21360">
    <property type="entry name" value="PylC-like_N"/>
    <property type="match status" value="1"/>
</dbReference>
<dbReference type="Proteomes" id="UP000579281">
    <property type="component" value="Unassembled WGS sequence"/>
</dbReference>
<dbReference type="EMBL" id="JACHEN010000007">
    <property type="protein sequence ID" value="MBB6215362.1"/>
    <property type="molecule type" value="Genomic_DNA"/>
</dbReference>
<reference evidence="2 3" key="1">
    <citation type="submission" date="2020-08" db="EMBL/GenBank/DDBJ databases">
        <title>Genomic Encyclopedia of Type Strains, Phase IV (KMG-IV): sequencing the most valuable type-strain genomes for metagenomic binning, comparative biology and taxonomic classification.</title>
        <authorList>
            <person name="Goeker M."/>
        </authorList>
    </citation>
    <scope>NUCLEOTIDE SEQUENCE [LARGE SCALE GENOMIC DNA]</scope>
    <source>
        <strain evidence="2 3">DSM 103526</strain>
    </source>
</reference>
<dbReference type="InterPro" id="IPR048764">
    <property type="entry name" value="PylC_N"/>
</dbReference>
<dbReference type="AlphaFoldDB" id="A0A841KWQ9"/>
<evidence type="ECO:0000259" key="1">
    <source>
        <dbReference type="Pfam" id="PF21360"/>
    </source>
</evidence>
<keyword evidence="3" id="KW-1185">Reference proteome</keyword>
<evidence type="ECO:0000313" key="2">
    <source>
        <dbReference type="EMBL" id="MBB6215362.1"/>
    </source>
</evidence>
<name>A0A841KWQ9_9FIRM</name>
<organism evidence="2 3">
    <name type="scientific">Anaerosolibacter carboniphilus</name>
    <dbReference type="NCBI Taxonomy" id="1417629"/>
    <lineage>
        <taxon>Bacteria</taxon>
        <taxon>Bacillati</taxon>
        <taxon>Bacillota</taxon>
        <taxon>Clostridia</taxon>
        <taxon>Peptostreptococcales</taxon>
        <taxon>Thermotaleaceae</taxon>
        <taxon>Anaerosolibacter</taxon>
    </lineage>
</organism>
<comment type="caution">
    <text evidence="2">The sequence shown here is derived from an EMBL/GenBank/DDBJ whole genome shotgun (WGS) entry which is preliminary data.</text>
</comment>
<sequence>MITSSVICKNTQKMNSALRVLVTGAGSVYGLGIIRALKASVLPIEILAVDVNPYSLGLFIADKSFIAPRVADEESYYIFIENLCKNYQVRAVFIGSGTELSFYSRKRTLIEKSTGAKVFVSSPTVIKICSDKWLTMGRLSRAGFQILESIRYPEDTNKLPSFLKSMKFPMIVKPRVGHGSEGVTLVKHMGRSIFSCV</sequence>
<dbReference type="InterPro" id="IPR013815">
    <property type="entry name" value="ATP_grasp_subdomain_1"/>
</dbReference>
<dbReference type="Gene3D" id="3.40.50.20">
    <property type="match status" value="1"/>
</dbReference>
<proteinExistence type="predicted"/>
<dbReference type="SUPFAM" id="SSF56059">
    <property type="entry name" value="Glutathione synthetase ATP-binding domain-like"/>
    <property type="match status" value="1"/>
</dbReference>
<accession>A0A841KWQ9</accession>
<evidence type="ECO:0000313" key="3">
    <source>
        <dbReference type="Proteomes" id="UP000579281"/>
    </source>
</evidence>
<dbReference type="GO" id="GO:0005524">
    <property type="term" value="F:ATP binding"/>
    <property type="evidence" value="ECO:0007669"/>
    <property type="project" value="InterPro"/>
</dbReference>